<reference evidence="6" key="2">
    <citation type="submission" date="2020-09" db="EMBL/GenBank/DDBJ databases">
        <authorList>
            <person name="Sun Q."/>
            <person name="Zhou Y."/>
        </authorList>
    </citation>
    <scope>NUCLEOTIDE SEQUENCE</scope>
    <source>
        <strain evidence="6">CGMCC 1.12506</strain>
    </source>
</reference>
<reference evidence="6" key="1">
    <citation type="journal article" date="2014" name="Int. J. Syst. Evol. Microbiol.">
        <title>Complete genome sequence of Corynebacterium casei LMG S-19264T (=DSM 44701T), isolated from a smear-ripened cheese.</title>
        <authorList>
            <consortium name="US DOE Joint Genome Institute (JGI-PGF)"/>
            <person name="Walter F."/>
            <person name="Albersmeier A."/>
            <person name="Kalinowski J."/>
            <person name="Ruckert C."/>
        </authorList>
    </citation>
    <scope>NUCLEOTIDE SEQUENCE</scope>
    <source>
        <strain evidence="6">CGMCC 1.12506</strain>
    </source>
</reference>
<keyword evidence="3" id="KW-0732">Signal</keyword>
<dbReference type="Pfam" id="PF18962">
    <property type="entry name" value="Por_Secre_tail"/>
    <property type="match status" value="1"/>
</dbReference>
<keyword evidence="4" id="KW-0378">Hydrolase</keyword>
<dbReference type="Pfam" id="PF04231">
    <property type="entry name" value="Endonuclease_1"/>
    <property type="match status" value="1"/>
</dbReference>
<evidence type="ECO:0000313" key="7">
    <source>
        <dbReference type="Proteomes" id="UP000625735"/>
    </source>
</evidence>
<dbReference type="RefSeq" id="WP_188360974.1">
    <property type="nucleotide sequence ID" value="NZ_BMFG01000002.1"/>
</dbReference>
<dbReference type="GO" id="GO:0016787">
    <property type="term" value="F:hydrolase activity"/>
    <property type="evidence" value="ECO:0007669"/>
    <property type="project" value="UniProtKB-KW"/>
</dbReference>
<sequence length="346" mass="39062">MKKTILLFFYFFVALSFGQVPEYYASVNFNGPPETIKNQLSNLITFTHQTFLVYTPETWVAIKMTDLDPTDNTKVLLVYGYNDNDQETFNDRTRSVDANCTTSSCIGLWNREHIFARSLGQPNLGYEFAGSDVHNLRASDSQMNSARSNRKFAQGSGNAGTIGPDFYPGDEWKGDIARMIMYMYVRYQSQCLPTNVGAGSTALSPLGDMPDIFLQWNAEDPVSVYEMNRNNILEQWQGNRNPFIDNPYIATLIWSGPPAQDNWNLLSITQSTWDTVTVYPTITADQVYVSNSTGMDIKYEVNSTIGQQVKSGQTTNQIDLSALPSGMYIIRLEQNQLQKVVKVIKR</sequence>
<keyword evidence="2" id="KW-0540">Nuclease</keyword>
<evidence type="ECO:0000256" key="1">
    <source>
        <dbReference type="ARBA" id="ARBA00006429"/>
    </source>
</evidence>
<accession>A0A917D9A6</accession>
<dbReference type="AlphaFoldDB" id="A0A917D9A6"/>
<dbReference type="GO" id="GO:0004518">
    <property type="term" value="F:nuclease activity"/>
    <property type="evidence" value="ECO:0007669"/>
    <property type="project" value="UniProtKB-KW"/>
</dbReference>
<evidence type="ECO:0000256" key="3">
    <source>
        <dbReference type="ARBA" id="ARBA00022729"/>
    </source>
</evidence>
<evidence type="ECO:0000256" key="2">
    <source>
        <dbReference type="ARBA" id="ARBA00022722"/>
    </source>
</evidence>
<dbReference type="InterPro" id="IPR007346">
    <property type="entry name" value="Endonuclease-I"/>
</dbReference>
<feature type="domain" description="Secretion system C-terminal sorting" evidence="5">
    <location>
        <begin position="278"/>
        <end position="344"/>
    </location>
</feature>
<comment type="caution">
    <text evidence="6">The sequence shown here is derived from an EMBL/GenBank/DDBJ whole genome shotgun (WGS) entry which is preliminary data.</text>
</comment>
<proteinExistence type="inferred from homology"/>
<keyword evidence="7" id="KW-1185">Reference proteome</keyword>
<gene>
    <name evidence="6" type="ORF">GCM10011343_05310</name>
</gene>
<evidence type="ECO:0000313" key="6">
    <source>
        <dbReference type="EMBL" id="GGD17508.1"/>
    </source>
</evidence>
<comment type="similarity">
    <text evidence="1">Belongs to the EndA/NucM nuclease family.</text>
</comment>
<dbReference type="InterPro" id="IPR026444">
    <property type="entry name" value="Secre_tail"/>
</dbReference>
<evidence type="ECO:0000256" key="4">
    <source>
        <dbReference type="ARBA" id="ARBA00022801"/>
    </source>
</evidence>
<dbReference type="InterPro" id="IPR044925">
    <property type="entry name" value="His-Me_finger_sf"/>
</dbReference>
<dbReference type="PANTHER" id="PTHR33607:SF2">
    <property type="entry name" value="ENDONUCLEASE-1"/>
    <property type="match status" value="1"/>
</dbReference>
<dbReference type="Proteomes" id="UP000625735">
    <property type="component" value="Unassembled WGS sequence"/>
</dbReference>
<dbReference type="NCBIfam" id="TIGR04183">
    <property type="entry name" value="Por_Secre_tail"/>
    <property type="match status" value="1"/>
</dbReference>
<organism evidence="6 7">
    <name type="scientific">Flavobacterium orientale</name>
    <dbReference type="NCBI Taxonomy" id="1756020"/>
    <lineage>
        <taxon>Bacteria</taxon>
        <taxon>Pseudomonadati</taxon>
        <taxon>Bacteroidota</taxon>
        <taxon>Flavobacteriia</taxon>
        <taxon>Flavobacteriales</taxon>
        <taxon>Flavobacteriaceae</taxon>
        <taxon>Flavobacterium</taxon>
    </lineage>
</organism>
<dbReference type="SUPFAM" id="SSF54060">
    <property type="entry name" value="His-Me finger endonucleases"/>
    <property type="match status" value="1"/>
</dbReference>
<name>A0A917D9A6_9FLAO</name>
<dbReference type="EMBL" id="BMFG01000002">
    <property type="protein sequence ID" value="GGD17508.1"/>
    <property type="molecule type" value="Genomic_DNA"/>
</dbReference>
<dbReference type="PANTHER" id="PTHR33607">
    <property type="entry name" value="ENDONUCLEASE-1"/>
    <property type="match status" value="1"/>
</dbReference>
<protein>
    <recommendedName>
        <fullName evidence="5">Secretion system C-terminal sorting domain-containing protein</fullName>
    </recommendedName>
</protein>
<evidence type="ECO:0000259" key="5">
    <source>
        <dbReference type="Pfam" id="PF18962"/>
    </source>
</evidence>